<organism evidence="3 4">
    <name type="scientific">Qipengyuania vulgaris</name>
    <dbReference type="NCBI Taxonomy" id="291985"/>
    <lineage>
        <taxon>Bacteria</taxon>
        <taxon>Pseudomonadati</taxon>
        <taxon>Pseudomonadota</taxon>
        <taxon>Alphaproteobacteria</taxon>
        <taxon>Sphingomonadales</taxon>
        <taxon>Erythrobacteraceae</taxon>
        <taxon>Qipengyuania</taxon>
    </lineage>
</organism>
<accession>A0A844XP73</accession>
<dbReference type="EMBL" id="WTYC01000001">
    <property type="protein sequence ID" value="MXO47043.1"/>
    <property type="molecule type" value="Genomic_DNA"/>
</dbReference>
<keyword evidence="1" id="KW-1133">Transmembrane helix</keyword>
<comment type="caution">
    <text evidence="3">The sequence shown here is derived from an EMBL/GenBank/DDBJ whole genome shotgun (WGS) entry which is preliminary data.</text>
</comment>
<evidence type="ECO:0000259" key="2">
    <source>
        <dbReference type="Pfam" id="PF13400"/>
    </source>
</evidence>
<dbReference type="RefSeq" id="WP_160726645.1">
    <property type="nucleotide sequence ID" value="NZ_WTYC01000001.1"/>
</dbReference>
<name>A0A844XP73_9SPHN</name>
<keyword evidence="4" id="KW-1185">Reference proteome</keyword>
<dbReference type="OrthoDB" id="7522752at2"/>
<protein>
    <recommendedName>
        <fullName evidence="2">Putative Flp pilus-assembly TadG-like N-terminal domain-containing protein</fullName>
    </recommendedName>
</protein>
<feature type="domain" description="Putative Flp pilus-assembly TadG-like N-terminal" evidence="2">
    <location>
        <begin position="17"/>
        <end position="61"/>
    </location>
</feature>
<dbReference type="Pfam" id="PF13400">
    <property type="entry name" value="Tad"/>
    <property type="match status" value="1"/>
</dbReference>
<evidence type="ECO:0000313" key="4">
    <source>
        <dbReference type="Proteomes" id="UP000448199"/>
    </source>
</evidence>
<keyword evidence="1" id="KW-0812">Transmembrane</keyword>
<sequence>MIRTGAFLRRLADDTAGNALMLTAAALVPLTILVGSAVDLSVAYMAQAKLQNACDSAVLAGRQSMQGTDLKKGNRDEAQKFFDFNFTSASANARNVRFDLEQNPDDRQELVATASADVPTSIMAIFGFETLPISVNCDAKRDQAHNDIVLVLDVTGSMADVPSGGVMRRSFP</sequence>
<dbReference type="InterPro" id="IPR028087">
    <property type="entry name" value="Tad_N"/>
</dbReference>
<reference evidence="3 4" key="1">
    <citation type="submission" date="2019-12" db="EMBL/GenBank/DDBJ databases">
        <title>Genomic-based taxomic classification of the family Erythrobacteraceae.</title>
        <authorList>
            <person name="Xu L."/>
        </authorList>
    </citation>
    <scope>NUCLEOTIDE SEQUENCE [LARGE SCALE GENOMIC DNA]</scope>
    <source>
        <strain evidence="3 4">DSM 17792</strain>
    </source>
</reference>
<keyword evidence="1" id="KW-0472">Membrane</keyword>
<proteinExistence type="predicted"/>
<dbReference type="AlphaFoldDB" id="A0A844XP73"/>
<feature type="transmembrane region" description="Helical" evidence="1">
    <location>
        <begin position="20"/>
        <end position="42"/>
    </location>
</feature>
<evidence type="ECO:0000313" key="3">
    <source>
        <dbReference type="EMBL" id="MXO47043.1"/>
    </source>
</evidence>
<evidence type="ECO:0000256" key="1">
    <source>
        <dbReference type="SAM" id="Phobius"/>
    </source>
</evidence>
<gene>
    <name evidence="3" type="ORF">GRI69_02045</name>
</gene>
<dbReference type="Proteomes" id="UP000448199">
    <property type="component" value="Unassembled WGS sequence"/>
</dbReference>